<dbReference type="PANTHER" id="PTHR43166:SF35">
    <property type="entry name" value="L-CYSTINE IMPORT ATP-BINDING PROTEIN TCYN"/>
    <property type="match status" value="1"/>
</dbReference>
<gene>
    <name evidence="10" type="ORF">EV695_3001</name>
</gene>
<feature type="domain" description="ABC transporter" evidence="9">
    <location>
        <begin position="2"/>
        <end position="247"/>
    </location>
</feature>
<keyword evidence="4" id="KW-1003">Cell membrane</keyword>
<dbReference type="InterPro" id="IPR003439">
    <property type="entry name" value="ABC_transporter-like_ATP-bd"/>
</dbReference>
<evidence type="ECO:0000256" key="8">
    <source>
        <dbReference type="ARBA" id="ARBA00023136"/>
    </source>
</evidence>
<evidence type="ECO:0000256" key="6">
    <source>
        <dbReference type="ARBA" id="ARBA00022840"/>
    </source>
</evidence>
<dbReference type="InterPro" id="IPR050086">
    <property type="entry name" value="MetN_ABC_transporter-like"/>
</dbReference>
<keyword evidence="5" id="KW-0547">Nucleotide-binding</keyword>
<evidence type="ECO:0000256" key="5">
    <source>
        <dbReference type="ARBA" id="ARBA00022741"/>
    </source>
</evidence>
<evidence type="ECO:0000256" key="7">
    <source>
        <dbReference type="ARBA" id="ARBA00022970"/>
    </source>
</evidence>
<dbReference type="PANTHER" id="PTHR43166">
    <property type="entry name" value="AMINO ACID IMPORT ATP-BINDING PROTEIN"/>
    <property type="match status" value="1"/>
</dbReference>
<keyword evidence="11" id="KW-1185">Reference proteome</keyword>
<dbReference type="PROSITE" id="PS00211">
    <property type="entry name" value="ABC_TRANSPORTER_1"/>
    <property type="match status" value="1"/>
</dbReference>
<evidence type="ECO:0000259" key="9">
    <source>
        <dbReference type="PROSITE" id="PS50893"/>
    </source>
</evidence>
<comment type="similarity">
    <text evidence="2">Belongs to the ABC transporter superfamily.</text>
</comment>
<dbReference type="Proteomes" id="UP000294887">
    <property type="component" value="Unassembled WGS sequence"/>
</dbReference>
<dbReference type="PIRSF" id="PIRSF039085">
    <property type="entry name" value="ABC_ATPase_HisP"/>
    <property type="match status" value="1"/>
</dbReference>
<dbReference type="SUPFAM" id="SSF52540">
    <property type="entry name" value="P-loop containing nucleoside triphosphate hydrolases"/>
    <property type="match status" value="1"/>
</dbReference>
<dbReference type="EMBL" id="SMFQ01000004">
    <property type="protein sequence ID" value="TCJ85036.1"/>
    <property type="molecule type" value="Genomic_DNA"/>
</dbReference>
<dbReference type="InterPro" id="IPR017871">
    <property type="entry name" value="ABC_transporter-like_CS"/>
</dbReference>
<evidence type="ECO:0000256" key="3">
    <source>
        <dbReference type="ARBA" id="ARBA00022448"/>
    </source>
</evidence>
<dbReference type="OrthoDB" id="9802264at2"/>
<dbReference type="InterPro" id="IPR030679">
    <property type="entry name" value="ABC_ATPase_HisP-typ"/>
</dbReference>
<keyword evidence="6 10" id="KW-0067">ATP-binding</keyword>
<evidence type="ECO:0000256" key="1">
    <source>
        <dbReference type="ARBA" id="ARBA00004417"/>
    </source>
</evidence>
<evidence type="ECO:0000256" key="4">
    <source>
        <dbReference type="ARBA" id="ARBA00022475"/>
    </source>
</evidence>
<keyword evidence="7" id="KW-0029">Amino-acid transport</keyword>
<dbReference type="SMART" id="SM00382">
    <property type="entry name" value="AAA"/>
    <property type="match status" value="1"/>
</dbReference>
<proteinExistence type="inferred from homology"/>
<comment type="subcellular location">
    <subcellularLocation>
        <location evidence="1">Cell inner membrane</location>
        <topology evidence="1">Peripheral membrane protein</topology>
    </subcellularLocation>
</comment>
<organism evidence="10 11">
    <name type="scientific">Cocleimonas flava</name>
    <dbReference type="NCBI Taxonomy" id="634765"/>
    <lineage>
        <taxon>Bacteria</taxon>
        <taxon>Pseudomonadati</taxon>
        <taxon>Pseudomonadota</taxon>
        <taxon>Gammaproteobacteria</taxon>
        <taxon>Thiotrichales</taxon>
        <taxon>Thiotrichaceae</taxon>
        <taxon>Cocleimonas</taxon>
    </lineage>
</organism>
<dbReference type="FunFam" id="3.40.50.300:FF:000020">
    <property type="entry name" value="Amino acid ABC transporter ATP-binding component"/>
    <property type="match status" value="1"/>
</dbReference>
<name>A0A4R1ETR2_9GAMM</name>
<dbReference type="AlphaFoldDB" id="A0A4R1ETR2"/>
<dbReference type="GO" id="GO:0016887">
    <property type="term" value="F:ATP hydrolysis activity"/>
    <property type="evidence" value="ECO:0007669"/>
    <property type="project" value="InterPro"/>
</dbReference>
<evidence type="ECO:0000313" key="10">
    <source>
        <dbReference type="EMBL" id="TCJ85036.1"/>
    </source>
</evidence>
<dbReference type="CDD" id="cd03262">
    <property type="entry name" value="ABC_HisP_GlnQ"/>
    <property type="match status" value="1"/>
</dbReference>
<dbReference type="PROSITE" id="PS50893">
    <property type="entry name" value="ABC_TRANSPORTER_2"/>
    <property type="match status" value="1"/>
</dbReference>
<accession>A0A4R1ETR2</accession>
<dbReference type="GO" id="GO:0005886">
    <property type="term" value="C:plasma membrane"/>
    <property type="evidence" value="ECO:0007669"/>
    <property type="project" value="UniProtKB-SubCell"/>
</dbReference>
<evidence type="ECO:0000313" key="11">
    <source>
        <dbReference type="Proteomes" id="UP000294887"/>
    </source>
</evidence>
<dbReference type="RefSeq" id="WP_131906751.1">
    <property type="nucleotide sequence ID" value="NZ_BAAAFU010000001.1"/>
</dbReference>
<dbReference type="InterPro" id="IPR027417">
    <property type="entry name" value="P-loop_NTPase"/>
</dbReference>
<reference evidence="10 11" key="1">
    <citation type="submission" date="2019-03" db="EMBL/GenBank/DDBJ databases">
        <title>Genomic Encyclopedia of Type Strains, Phase IV (KMG-IV): sequencing the most valuable type-strain genomes for metagenomic binning, comparative biology and taxonomic classification.</title>
        <authorList>
            <person name="Goeker M."/>
        </authorList>
    </citation>
    <scope>NUCLEOTIDE SEQUENCE [LARGE SCALE GENOMIC DNA]</scope>
    <source>
        <strain evidence="10 11">DSM 24830</strain>
    </source>
</reference>
<dbReference type="Pfam" id="PF00005">
    <property type="entry name" value="ABC_tran"/>
    <property type="match status" value="1"/>
</dbReference>
<comment type="caution">
    <text evidence="10">The sequence shown here is derived from an EMBL/GenBank/DDBJ whole genome shotgun (WGS) entry which is preliminary data.</text>
</comment>
<protein>
    <submittedName>
        <fullName evidence="10">Amino acid ABC transporter ATP-binding protein (PAAT family)</fullName>
    </submittedName>
</protein>
<keyword evidence="3" id="KW-0813">Transport</keyword>
<keyword evidence="8" id="KW-0472">Membrane</keyword>
<dbReference type="GO" id="GO:0015424">
    <property type="term" value="F:ABC-type amino acid transporter activity"/>
    <property type="evidence" value="ECO:0007669"/>
    <property type="project" value="InterPro"/>
</dbReference>
<sequence>MLQIDNLHKSFGSLEVIKGVSIDAAKGDVISVLGRSGSGKSTFLRCINFLETPTEGTISLNGEAITVSPNKKGDSVASDKAQIRRLRTKMPMVFQQFNLWSHMTVLDNVTIALKTALKLPKKEAKQRAEKYLAQVDMMDRLDYYPGQLSGGQMQRVAIARALAMEPDILLFDEPTSALDPELVEEVLNVIKKLAEQGLTMLVVTHEMAFARDVSNRVIFFDDGVIVEDGPPQEVFTNPKSPQFTQFISKEY</sequence>
<dbReference type="GO" id="GO:0005524">
    <property type="term" value="F:ATP binding"/>
    <property type="evidence" value="ECO:0007669"/>
    <property type="project" value="UniProtKB-KW"/>
</dbReference>
<evidence type="ECO:0000256" key="2">
    <source>
        <dbReference type="ARBA" id="ARBA00005417"/>
    </source>
</evidence>
<dbReference type="InterPro" id="IPR003593">
    <property type="entry name" value="AAA+_ATPase"/>
</dbReference>
<dbReference type="Gene3D" id="3.40.50.300">
    <property type="entry name" value="P-loop containing nucleotide triphosphate hydrolases"/>
    <property type="match status" value="1"/>
</dbReference>